<dbReference type="OrthoDB" id="2523927at2759"/>
<protein>
    <submittedName>
        <fullName evidence="1">RHTO0S27e01662g1_1</fullName>
    </submittedName>
</protein>
<gene>
    <name evidence="1" type="ORF">RHTO0S_27e01662g</name>
</gene>
<evidence type="ECO:0000313" key="1">
    <source>
        <dbReference type="EMBL" id="CDR49532.1"/>
    </source>
</evidence>
<reference evidence="1" key="1">
    <citation type="journal article" date="2014" name="Genome Announc.">
        <title>Draft genome sequence of Rhodosporidium toruloides CECT1137, an oleaginous yeast of biotechnological interest.</title>
        <authorList>
            <person name="Morin N."/>
            <person name="Calcas X."/>
            <person name="Devillers H."/>
            <person name="Durrens P."/>
            <person name="Sherman D.J."/>
            <person name="Nicaud J.-M."/>
            <person name="Neuveglise C."/>
        </authorList>
    </citation>
    <scope>NUCLEOTIDE SEQUENCE</scope>
    <source>
        <strain evidence="1">CECT1137</strain>
    </source>
</reference>
<sequence length="275" mass="29593">MLLSRTRQVLLPLASSSALLSFAPTRNMSSSSSPFPAYLLHAPFLAVQPPNPADGSSAPGQLLQRTLPPAPLYYTHPAPKNPPGTAPPVVSLTPTDPIQGRISTVYRATAPTGEKLVLKYGTDLLALMREAEEVYVNLPAGGLPIPTFWGIFEGKVLEEQTKSLVMVMEDCGEPVQGGFEALTRAERQKLFDALDTFHSIHFQHGSFSPSSIVARPASTPSETVSPLSATTEAPARKLTIVGFSQAEWHLCPGVDSCNELVEARRVLKLDEPVEV</sequence>
<proteinExistence type="predicted"/>
<name>A0A061BJE2_RHOTO</name>
<dbReference type="InterPro" id="IPR011009">
    <property type="entry name" value="Kinase-like_dom_sf"/>
</dbReference>
<organism evidence="1">
    <name type="scientific">Rhodotorula toruloides</name>
    <name type="common">Yeast</name>
    <name type="synonym">Rhodosporidium toruloides</name>
    <dbReference type="NCBI Taxonomy" id="5286"/>
    <lineage>
        <taxon>Eukaryota</taxon>
        <taxon>Fungi</taxon>
        <taxon>Dikarya</taxon>
        <taxon>Basidiomycota</taxon>
        <taxon>Pucciniomycotina</taxon>
        <taxon>Microbotryomycetes</taxon>
        <taxon>Sporidiobolales</taxon>
        <taxon>Sporidiobolaceae</taxon>
        <taxon>Rhodotorula</taxon>
    </lineage>
</organism>
<dbReference type="AlphaFoldDB" id="A0A061BJE2"/>
<dbReference type="SUPFAM" id="SSF56112">
    <property type="entry name" value="Protein kinase-like (PK-like)"/>
    <property type="match status" value="1"/>
</dbReference>
<accession>A0A061BJE2</accession>
<dbReference type="EMBL" id="LK052962">
    <property type="protein sequence ID" value="CDR49532.1"/>
    <property type="molecule type" value="Genomic_DNA"/>
</dbReference>